<feature type="compositionally biased region" description="Polar residues" evidence="7">
    <location>
        <begin position="1264"/>
        <end position="1274"/>
    </location>
</feature>
<dbReference type="SMART" id="SM00369">
    <property type="entry name" value="LRR_TYP"/>
    <property type="match status" value="5"/>
</dbReference>
<feature type="compositionally biased region" description="Low complexity" evidence="7">
    <location>
        <begin position="984"/>
        <end position="994"/>
    </location>
</feature>
<dbReference type="SMART" id="SM00013">
    <property type="entry name" value="LRRNT"/>
    <property type="match status" value="1"/>
</dbReference>
<dbReference type="InterPro" id="IPR013783">
    <property type="entry name" value="Ig-like_fold"/>
</dbReference>
<feature type="compositionally biased region" description="Basic and acidic residues" evidence="7">
    <location>
        <begin position="807"/>
        <end position="819"/>
    </location>
</feature>
<feature type="compositionally biased region" description="Polar residues" evidence="7">
    <location>
        <begin position="898"/>
        <end position="908"/>
    </location>
</feature>
<feature type="compositionally biased region" description="Polar residues" evidence="7">
    <location>
        <begin position="1652"/>
        <end position="1663"/>
    </location>
</feature>
<feature type="region of interest" description="Disordered" evidence="7">
    <location>
        <begin position="1045"/>
        <end position="1173"/>
    </location>
</feature>
<feature type="domain" description="Ig-like" evidence="8">
    <location>
        <begin position="617"/>
        <end position="711"/>
    </location>
</feature>
<dbReference type="InterPro" id="IPR003599">
    <property type="entry name" value="Ig_sub"/>
</dbReference>
<dbReference type="SMART" id="SM00408">
    <property type="entry name" value="IGc2"/>
    <property type="match status" value="12"/>
</dbReference>
<reference evidence="9" key="2">
    <citation type="submission" date="2025-09" db="UniProtKB">
        <authorList>
            <consortium name="Ensembl"/>
        </authorList>
    </citation>
    <scope>IDENTIFICATION</scope>
</reference>
<feature type="domain" description="Ig-like" evidence="8">
    <location>
        <begin position="1995"/>
        <end position="2090"/>
    </location>
</feature>
<dbReference type="SMART" id="SM00082">
    <property type="entry name" value="LRRCT"/>
    <property type="match status" value="1"/>
</dbReference>
<dbReference type="FunFam" id="2.60.40.10:FF:000032">
    <property type="entry name" value="palladin isoform X1"/>
    <property type="match status" value="1"/>
</dbReference>
<dbReference type="Pfam" id="PF07679">
    <property type="entry name" value="I-set"/>
    <property type="match status" value="5"/>
</dbReference>
<dbReference type="PROSITE" id="PS50835">
    <property type="entry name" value="IG_LIKE"/>
    <property type="match status" value="12"/>
</dbReference>
<feature type="compositionally biased region" description="Low complexity" evidence="7">
    <location>
        <begin position="758"/>
        <end position="767"/>
    </location>
</feature>
<dbReference type="InterPro" id="IPR000483">
    <property type="entry name" value="Cys-rich_flank_reg_C"/>
</dbReference>
<feature type="compositionally biased region" description="Polar residues" evidence="7">
    <location>
        <begin position="1300"/>
        <end position="1311"/>
    </location>
</feature>
<dbReference type="Gene3D" id="2.60.40.10">
    <property type="entry name" value="Immunoglobulins"/>
    <property type="match status" value="12"/>
</dbReference>
<keyword evidence="2" id="KW-0732">Signal</keyword>
<feature type="compositionally biased region" description="Polar residues" evidence="7">
    <location>
        <begin position="1512"/>
        <end position="1534"/>
    </location>
</feature>
<feature type="domain" description="Ig-like" evidence="8">
    <location>
        <begin position="2496"/>
        <end position="2581"/>
    </location>
</feature>
<evidence type="ECO:0000313" key="10">
    <source>
        <dbReference type="Proteomes" id="UP000694557"/>
    </source>
</evidence>
<reference evidence="9" key="1">
    <citation type="submission" date="2025-08" db="UniProtKB">
        <authorList>
            <consortium name="Ensembl"/>
        </authorList>
    </citation>
    <scope>IDENTIFICATION</scope>
</reference>
<keyword evidence="6" id="KW-0393">Immunoglobulin domain</keyword>
<dbReference type="Proteomes" id="UP000694557">
    <property type="component" value="Unassembled WGS sequence"/>
</dbReference>
<organism evidence="9 10">
    <name type="scientific">Oncorhynchus kisutch</name>
    <name type="common">Coho salmon</name>
    <name type="synonym">Salmo kisutch</name>
    <dbReference type="NCBI Taxonomy" id="8019"/>
    <lineage>
        <taxon>Eukaryota</taxon>
        <taxon>Metazoa</taxon>
        <taxon>Chordata</taxon>
        <taxon>Craniata</taxon>
        <taxon>Vertebrata</taxon>
        <taxon>Euteleostomi</taxon>
        <taxon>Actinopterygii</taxon>
        <taxon>Neopterygii</taxon>
        <taxon>Teleostei</taxon>
        <taxon>Protacanthopterygii</taxon>
        <taxon>Salmoniformes</taxon>
        <taxon>Salmonidae</taxon>
        <taxon>Salmoninae</taxon>
        <taxon>Oncorhynchus</taxon>
    </lineage>
</organism>
<feature type="region of interest" description="Disordered" evidence="7">
    <location>
        <begin position="1512"/>
        <end position="1684"/>
    </location>
</feature>
<keyword evidence="4" id="KW-1015">Disulfide bond</keyword>
<feature type="compositionally biased region" description="Basic and acidic residues" evidence="7">
    <location>
        <begin position="1579"/>
        <end position="1590"/>
    </location>
</feature>
<feature type="domain" description="Ig-like" evidence="8">
    <location>
        <begin position="2400"/>
        <end position="2489"/>
    </location>
</feature>
<dbReference type="CDD" id="cd00096">
    <property type="entry name" value="Ig"/>
    <property type="match status" value="4"/>
</dbReference>
<evidence type="ECO:0000256" key="3">
    <source>
        <dbReference type="ARBA" id="ARBA00022737"/>
    </source>
</evidence>
<accession>A0A8C7LJ94</accession>
<proteinExistence type="predicted"/>
<feature type="compositionally biased region" description="Low complexity" evidence="7">
    <location>
        <begin position="866"/>
        <end position="877"/>
    </location>
</feature>
<feature type="region of interest" description="Disordered" evidence="7">
    <location>
        <begin position="843"/>
        <end position="908"/>
    </location>
</feature>
<dbReference type="Pfam" id="PF13927">
    <property type="entry name" value="Ig_3"/>
    <property type="match status" value="6"/>
</dbReference>
<feature type="compositionally biased region" description="Polar residues" evidence="7">
    <location>
        <begin position="1452"/>
        <end position="1463"/>
    </location>
</feature>
<dbReference type="FunFam" id="2.60.40.10:FF:001377">
    <property type="entry name" value="Matrix remodeling associated 5"/>
    <property type="match status" value="1"/>
</dbReference>
<evidence type="ECO:0000256" key="1">
    <source>
        <dbReference type="ARBA" id="ARBA00022614"/>
    </source>
</evidence>
<dbReference type="FunFam" id="2.60.40.10:FF:000621">
    <property type="entry name" value="Immunoglobulin superfamily member 10"/>
    <property type="match status" value="1"/>
</dbReference>
<dbReference type="GeneTree" id="ENSGT00940000159942"/>
<feature type="domain" description="Ig-like" evidence="8">
    <location>
        <begin position="504"/>
        <end position="604"/>
    </location>
</feature>
<dbReference type="SMART" id="SM00409">
    <property type="entry name" value="IG"/>
    <property type="match status" value="11"/>
</dbReference>
<name>A0A8C7LJ94_ONCKI</name>
<feature type="region of interest" description="Disordered" evidence="7">
    <location>
        <begin position="1393"/>
        <end position="1463"/>
    </location>
</feature>
<dbReference type="FunFam" id="2.60.40.10:FF:001402">
    <property type="entry name" value="Matrix remodeling associated 5"/>
    <property type="match status" value="1"/>
</dbReference>
<feature type="compositionally biased region" description="Gly residues" evidence="7">
    <location>
        <begin position="1665"/>
        <end position="1674"/>
    </location>
</feature>
<evidence type="ECO:0000256" key="4">
    <source>
        <dbReference type="ARBA" id="ARBA00023157"/>
    </source>
</evidence>
<feature type="domain" description="Ig-like" evidence="8">
    <location>
        <begin position="1896"/>
        <end position="1989"/>
    </location>
</feature>
<feature type="compositionally biased region" description="Polar residues" evidence="7">
    <location>
        <begin position="1415"/>
        <end position="1429"/>
    </location>
</feature>
<sequence>MEFCASGRVALRRSQSHGKMGYSESGSKLRLIQIISSSDRNTLWWMDAQLKMARPAAFILILSMLIVPVTSLPCPRQCTCPQATEVHCTFRSLLAVPAGISRRVERMNLGFNTIHHVTQTSLAGLRKLELLMMHGNDLYNIPNGAFRDLMSLQMLKMSYNKLKEINRHTLQGLWSLTRLHLDHNRLEFIHPDTFQGLTSLRLLQLEGNRLQQLHPSTFSTFSMMGHFHVSTLRHLYLSENRLTSLPQKLLGGMPQLENLFLHGNPWTCDCRMKWFADWEKNSPGVLKCKKDRAYPGGQLCFMCYSPKNLRMKEVLGLDTLVCSSPVITSPDRPTTQEDTETEVMTLEEFKGSFGNITLGLTDEHGNKVDLECSIGEPRRESSKVSWEQVNPLQLAYNVSISVDLECPINRDNYERLWRLIAYYSDTPAHLQREIMLTKEPVPSYRYRQDLERDALYYTGVKANMVAQPSWLMQSSVDLQLNRPQSTGKSVKLILSTHLTQTVEPELERRQRRTWVMIENTNTTRTVLSVVVGSPAVMDCNVLSSGDTAVRWMLPDGTQLEAPYSSPDNRVSVLSTGRLDLKAVGHSDSGIYYCIAQVSDDLTVLPFRLTVEESSNPPPLGGDEMAPTLVEGFTGVPLTLNCVVSGSPDPEINWILPDSNIVSHRANSSRALVYSNGTLRVPESRLTDSGYYKCVAMNQHGVYSLATKVTLTRQLGAEIRPLRRMRPQSASGVNTRVKAPMEDTEEASGDDEDTQEEVPSSPSSSSPSRVELMKRRRGQSSSRGGGHPFRNTWRRPAVPRKPTTTGTNDKDKKNTVEMRRRINVANKNIDPEKWADILAKIRDKNGQGNTNITPSSTHLTTRKKQESTTTASAKQTQSPDNIEGSTDNLHEEEEEELYTPTTIPHISTRHTTYTTDSDVDTATNHALFTQPVTEPVTSVPQQLSNTVTHTETQGRHTVTHTHSQTLGVWTSPSHNDSLQGENKSTTTTALTTDVDAVTDVDAESDISPTSEDNQGPKDANGPSVVNSFNEGSDAYLDRAELDPSLATTTVRGYSESETERDEFDHSLTETQSTTAKPDTHTQLKQHTRSNITHLPLSAPSPTTELTSAVYMRKETPGEVATRLRNQNSRRRNGGGGRRRRPNTGRKKPKPNNPLRSDFTTAATPKDALPTTTKATTATWTKIEVFDKAKSMTDRFNTAVPSTGSQATSSGRVSHEENTGVSLYQDRIDPSVKPTTRSETKDTLSPHAKPLFGSTTAPPASPTTSLTETYKQTSQSSHHRAAPERASQTPNTPSPVPEHSVVHTTASQGNITSVPLPVVKPTETTQRGGSATVDLLPVPSPDKSPENRNTRPGVPADGQLNTPDYRYTTGTTEVKKAPVQEIDSVSPSIRHEITRAHGTTHPPGASTKESFHEEARVSTTERLVTSESSYRGSGPDKTDAIKPRTTFDGHYNIRESTSTTGKDQTPVENVAVSVAATTTKDVTPTMSPVTSTSVRTSIVFPSRVRPQIPVLNTPSTRVRTQPSSRTVEATSNSNHIPDSHRERVLISQPDQRNNPILNRGDSILITRSDPNRQPPPADSHTTTKLESTDIKPDPVTGVKPTTTEPRTPHRTVTNTNTQMVRQTTITTTLASTTTKSFSQTSSVSSSRPQSPSSGGQRTETPTQTQGLSGGVSGGGQRPPVAGPVVRGKPLITNVDVRTVTVNAEMDAQLPCVAVGEPKPFLSWTRVSTGATIAQNTRVQRFEVHPNGTFIIRNSQPQDRGQYLCMVQNQYGVDKMVVSLMVLAQHPRVLQPRYRDATVYHGDGIDLECQVQGHPMPRVTWVLPDRVHLTAPPAPGPASPASGPQPGPQSGPKHVELLSNGTLRITQASYTDRGIYKCIGSSVAGADTVSVRLHVAALPPVIQQPRYENMSLPEGSMAYIHCTAKGAPTPVMRWTTPDGVQLLTSQFVNGRNFFVFPNGTLYVRGLGQGDAGRYECVASNAVGASRRTSILTVLRLPPSTKARITSSSPQRSDVVYGGLLRLDCIATGKPEPRIIWRTPSKKLVDSQYSFDPRIKVFTNGSLAIQATTEKDDGDYLCVARNKMGDDYMLLRVNVLTKPAKIEQKQLLASQKVMYGGDLKVDCVASGLPNPEIRWALPDGTMINTLKQTDSSVRGGRTRRYVVFDNGTLYANDVGMREEGDYTCYAENQIGKDEMKVHVKVVADPPIIRDKTQRPEVIRVLYGETVSLKCSAKGEPTPGITWLSPTNRAIASSPTKYQVHNDGTLVVKKAQRFDAGNYTCTARNSAGQDRKVTRVEVLVTQPTINGLRGMVNTIRVTAIRDQRTMLACEAVGTPIPRVMWVLPENVILPVPYYGSRMTVHRNGTLDIRSPKGTDSAQLACIAHNEGGEARLIVHLEVRGMVERPQLRGPKTESLSLTVGSTMTLNCSFEGGPAPPTVTWILPNGSPLMKGAQFSKFFHRPDGSLVITNPSVSESGMYRCLARNVAGLVERTITLAPERKPEINNRYNSPISIMNGESLQLHCLSTGDPLRLTWTLPSGVVLGRPQRAGRYAVLANGTLAIQQATVYDRGSYVCRAANEYGSALLSVPVIVIAYLPRITNGPPPVMYARRGVAVQLNCVATGIPRAEIAWETPDRARLAVSAQPRLFGNKYLHPQGSLIIQNPTQRDQGSYKCTARNVIGVDTKATYLHVF</sequence>
<evidence type="ECO:0000256" key="5">
    <source>
        <dbReference type="ARBA" id="ARBA00023180"/>
    </source>
</evidence>
<feature type="compositionally biased region" description="Polar residues" evidence="7">
    <location>
        <begin position="1195"/>
        <end position="1210"/>
    </location>
</feature>
<feature type="domain" description="Ig-like" evidence="8">
    <location>
        <begin position="2201"/>
        <end position="2289"/>
    </location>
</feature>
<protein>
    <submittedName>
        <fullName evidence="9">Matrix remodeling associated 5</fullName>
    </submittedName>
</protein>
<evidence type="ECO:0000313" key="9">
    <source>
        <dbReference type="Ensembl" id="ENSOKIP00005117805.1"/>
    </source>
</evidence>
<dbReference type="SUPFAM" id="SSF48726">
    <property type="entry name" value="Immunoglobulin"/>
    <property type="match status" value="12"/>
</dbReference>
<evidence type="ECO:0000256" key="6">
    <source>
        <dbReference type="ARBA" id="ARBA00023319"/>
    </source>
</evidence>
<feature type="region of interest" description="Disordered" evidence="7">
    <location>
        <begin position="1195"/>
        <end position="1369"/>
    </location>
</feature>
<feature type="compositionally biased region" description="Polar residues" evidence="7">
    <location>
        <begin position="1067"/>
        <end position="1091"/>
    </location>
</feature>
<dbReference type="Pfam" id="PF13855">
    <property type="entry name" value="LRR_8"/>
    <property type="match status" value="1"/>
</dbReference>
<keyword evidence="5" id="KW-0325">Glycoprotein</keyword>
<dbReference type="InterPro" id="IPR001611">
    <property type="entry name" value="Leu-rich_rpt"/>
</dbReference>
<gene>
    <name evidence="9" type="primary">MXRA5</name>
    <name evidence="9" type="synonym">LOC109906693</name>
</gene>
<feature type="compositionally biased region" description="Basic and acidic residues" evidence="7">
    <location>
        <begin position="1224"/>
        <end position="1242"/>
    </location>
</feature>
<dbReference type="FunFam" id="2.60.40.10:FF:001306">
    <property type="entry name" value="Matrix remodeling associated 5"/>
    <property type="match status" value="1"/>
</dbReference>
<feature type="domain" description="Ig-like" evidence="8">
    <location>
        <begin position="2298"/>
        <end position="2394"/>
    </location>
</feature>
<feature type="compositionally biased region" description="Polar residues" evidence="7">
    <location>
        <begin position="959"/>
        <end position="983"/>
    </location>
</feature>
<dbReference type="Ensembl" id="ENSOKIT00005125935.1">
    <property type="protein sequence ID" value="ENSOKIP00005117805.1"/>
    <property type="gene ID" value="ENSOKIG00005050917.1"/>
</dbReference>
<dbReference type="PANTHER" id="PTHR45842:SF4">
    <property type="entry name" value="MATRIX-REMODELING-ASSOCIATED PROTEIN 5"/>
    <property type="match status" value="1"/>
</dbReference>
<feature type="region of interest" description="Disordered" evidence="7">
    <location>
        <begin position="949"/>
        <end position="1029"/>
    </location>
</feature>
<feature type="domain" description="Ig-like" evidence="8">
    <location>
        <begin position="1784"/>
        <end position="1887"/>
    </location>
</feature>
<dbReference type="PROSITE" id="PS51450">
    <property type="entry name" value="LRR"/>
    <property type="match status" value="1"/>
</dbReference>
<feature type="region of interest" description="Disordered" evidence="7">
    <location>
        <begin position="721"/>
        <end position="823"/>
    </location>
</feature>
<dbReference type="InterPro" id="IPR032675">
    <property type="entry name" value="LRR_dom_sf"/>
</dbReference>
<dbReference type="InterPro" id="IPR003591">
    <property type="entry name" value="Leu-rich_rpt_typical-subtyp"/>
</dbReference>
<dbReference type="PANTHER" id="PTHR45842">
    <property type="entry name" value="SYNAPTIC ADHESION-LIKE MOLECULE SALM"/>
    <property type="match status" value="1"/>
</dbReference>
<feature type="domain" description="Ig-like" evidence="8">
    <location>
        <begin position="2095"/>
        <end position="2198"/>
    </location>
</feature>
<dbReference type="InterPro" id="IPR007110">
    <property type="entry name" value="Ig-like_dom"/>
</dbReference>
<dbReference type="InterPro" id="IPR000372">
    <property type="entry name" value="LRRNT"/>
</dbReference>
<feature type="compositionally biased region" description="Low complexity" evidence="7">
    <location>
        <begin position="1598"/>
        <end position="1651"/>
    </location>
</feature>
<keyword evidence="1" id="KW-0433">Leucine-rich repeat</keyword>
<dbReference type="InterPro" id="IPR050467">
    <property type="entry name" value="LRFN"/>
</dbReference>
<dbReference type="FunFam" id="3.80.10.10:FF:000732">
    <property type="entry name" value="GD11101"/>
    <property type="match status" value="1"/>
</dbReference>
<feature type="compositionally biased region" description="Pro residues" evidence="7">
    <location>
        <begin position="1829"/>
        <end position="1846"/>
    </location>
</feature>
<feature type="compositionally biased region" description="Low complexity" evidence="7">
    <location>
        <begin position="1158"/>
        <end position="1173"/>
    </location>
</feature>
<feature type="compositionally biased region" description="Basic and acidic residues" evidence="7">
    <location>
        <begin position="1432"/>
        <end position="1451"/>
    </location>
</feature>
<dbReference type="Gene3D" id="3.80.10.10">
    <property type="entry name" value="Ribonuclease Inhibitor"/>
    <property type="match status" value="2"/>
</dbReference>
<dbReference type="InterPro" id="IPR036179">
    <property type="entry name" value="Ig-like_dom_sf"/>
</dbReference>
<dbReference type="InterPro" id="IPR013098">
    <property type="entry name" value="Ig_I-set"/>
</dbReference>
<feature type="compositionally biased region" description="Low complexity" evidence="7">
    <location>
        <begin position="1252"/>
        <end position="1263"/>
    </location>
</feature>
<keyword evidence="3" id="KW-0677">Repeat</keyword>
<dbReference type="InterPro" id="IPR003598">
    <property type="entry name" value="Ig_sub2"/>
</dbReference>
<feature type="domain" description="Ig-like" evidence="8">
    <location>
        <begin position="1687"/>
        <end position="1776"/>
    </location>
</feature>
<feature type="domain" description="Ig-like" evidence="8">
    <location>
        <begin position="2591"/>
        <end position="2684"/>
    </location>
</feature>
<evidence type="ECO:0000259" key="8">
    <source>
        <dbReference type="PROSITE" id="PS50835"/>
    </source>
</evidence>
<feature type="compositionally biased region" description="Acidic residues" evidence="7">
    <location>
        <begin position="741"/>
        <end position="755"/>
    </location>
</feature>
<keyword evidence="10" id="KW-1185">Reference proteome</keyword>
<feature type="compositionally biased region" description="Polar residues" evidence="7">
    <location>
        <begin position="845"/>
        <end position="858"/>
    </location>
</feature>
<feature type="compositionally biased region" description="Basic residues" evidence="7">
    <location>
        <begin position="1126"/>
        <end position="1148"/>
    </location>
</feature>
<feature type="region of interest" description="Disordered" evidence="7">
    <location>
        <begin position="1827"/>
        <end position="1851"/>
    </location>
</feature>
<dbReference type="SUPFAM" id="SSF52058">
    <property type="entry name" value="L domain-like"/>
    <property type="match status" value="1"/>
</dbReference>
<evidence type="ECO:0000256" key="7">
    <source>
        <dbReference type="SAM" id="MobiDB-lite"/>
    </source>
</evidence>
<evidence type="ECO:0000256" key="2">
    <source>
        <dbReference type="ARBA" id="ARBA00022729"/>
    </source>
</evidence>